<dbReference type="AlphaFoldDB" id="F4P2X2"/>
<dbReference type="InterPro" id="IPR001841">
    <property type="entry name" value="Znf_RING"/>
</dbReference>
<evidence type="ECO:0000313" key="3">
    <source>
        <dbReference type="Proteomes" id="UP000007241"/>
    </source>
</evidence>
<dbReference type="InterPro" id="IPR013083">
    <property type="entry name" value="Znf_RING/FYVE/PHD"/>
</dbReference>
<feature type="domain" description="RING-type" evidence="1">
    <location>
        <begin position="172"/>
        <end position="207"/>
    </location>
</feature>
<dbReference type="Proteomes" id="UP000007241">
    <property type="component" value="Unassembled WGS sequence"/>
</dbReference>
<evidence type="ECO:0000313" key="2">
    <source>
        <dbReference type="EMBL" id="EGF80258.1"/>
    </source>
</evidence>
<reference evidence="2 3" key="1">
    <citation type="submission" date="2009-12" db="EMBL/GenBank/DDBJ databases">
        <title>The draft genome of Batrachochytrium dendrobatidis.</title>
        <authorList>
            <consortium name="US DOE Joint Genome Institute (JGI-PGF)"/>
            <person name="Kuo A."/>
            <person name="Salamov A."/>
            <person name="Schmutz J."/>
            <person name="Lucas S."/>
            <person name="Pitluck S."/>
            <person name="Rosenblum E."/>
            <person name="Stajich J."/>
            <person name="Eisen M."/>
            <person name="Grigoriev I.V."/>
        </authorList>
    </citation>
    <scope>NUCLEOTIDE SEQUENCE [LARGE SCALE GENOMIC DNA]</scope>
    <source>
        <strain evidence="3">JAM81 / FGSC 10211</strain>
    </source>
</reference>
<dbReference type="SUPFAM" id="SSF57850">
    <property type="entry name" value="RING/U-box"/>
    <property type="match status" value="1"/>
</dbReference>
<name>F4P2X2_BATDJ</name>
<dbReference type="GeneID" id="18238709"/>
<dbReference type="GO" id="GO:0005634">
    <property type="term" value="C:nucleus"/>
    <property type="evidence" value="ECO:0000318"/>
    <property type="project" value="GO_Central"/>
</dbReference>
<proteinExistence type="predicted"/>
<protein>
    <recommendedName>
        <fullName evidence="1">RING-type domain-containing protein</fullName>
    </recommendedName>
</protein>
<dbReference type="RefSeq" id="XP_006679038.1">
    <property type="nucleotide sequence ID" value="XM_006678975.1"/>
</dbReference>
<gene>
    <name evidence="2" type="ORF">BATDEDRAFT_25150</name>
</gene>
<accession>F4P2X2</accession>
<keyword evidence="3" id="KW-1185">Reference proteome</keyword>
<evidence type="ECO:0000259" key="1">
    <source>
        <dbReference type="Pfam" id="PF13639"/>
    </source>
</evidence>
<dbReference type="Gene3D" id="3.30.40.10">
    <property type="entry name" value="Zinc/RING finger domain, C3HC4 (zinc finger)"/>
    <property type="match status" value="1"/>
</dbReference>
<dbReference type="EMBL" id="GL882884">
    <property type="protein sequence ID" value="EGF80258.1"/>
    <property type="molecule type" value="Genomic_DNA"/>
</dbReference>
<dbReference type="InParanoid" id="F4P2X2"/>
<dbReference type="GO" id="GO:0061630">
    <property type="term" value="F:ubiquitin protein ligase activity"/>
    <property type="evidence" value="ECO:0000318"/>
    <property type="project" value="GO_Central"/>
</dbReference>
<dbReference type="HOGENOM" id="CLU_1326156_0_0_1"/>
<organism evidence="2 3">
    <name type="scientific">Batrachochytrium dendrobatidis (strain JAM81 / FGSC 10211)</name>
    <name type="common">Frog chytrid fungus</name>
    <dbReference type="NCBI Taxonomy" id="684364"/>
    <lineage>
        <taxon>Eukaryota</taxon>
        <taxon>Fungi</taxon>
        <taxon>Fungi incertae sedis</taxon>
        <taxon>Chytridiomycota</taxon>
        <taxon>Chytridiomycota incertae sedis</taxon>
        <taxon>Chytridiomycetes</taxon>
        <taxon>Rhizophydiales</taxon>
        <taxon>Rhizophydiales incertae sedis</taxon>
        <taxon>Batrachochytrium</taxon>
    </lineage>
</organism>
<sequence length="207" mass="25176">MDLRYEYYLRRQKTPWGLYYFHIHILDFTDTHRTFRKYRNYYEFLTEMPRFKHCTISFRRMRDIIPQIRKWFNQQSAKRYQELIFCQEDSGDLNLQNITILIVKAINDHEDDPAPSEIDAEEPDSTDEELIEEDGLLEEETESPSNRPITLELFRDNTMWFNYNPQAHRESMCTIYQEGYNSTSRISSLACTHFYHEDCIQQWLTSH</sequence>
<dbReference type="OrthoDB" id="8062037at2759"/>
<dbReference type="Pfam" id="PF13639">
    <property type="entry name" value="zf-RING_2"/>
    <property type="match status" value="1"/>
</dbReference>